<reference evidence="2" key="1">
    <citation type="submission" date="2022-08" db="EMBL/GenBank/DDBJ databases">
        <title>Novel sulphate-reducing endosymbionts in the free-living metamonad Anaeramoeba.</title>
        <authorList>
            <person name="Jerlstrom-Hultqvist J."/>
            <person name="Cepicka I."/>
            <person name="Gallot-Lavallee L."/>
            <person name="Salas-Leiva D."/>
            <person name="Curtis B.A."/>
            <person name="Zahonova K."/>
            <person name="Pipaliya S."/>
            <person name="Dacks J."/>
            <person name="Roger A.J."/>
        </authorList>
    </citation>
    <scope>NUCLEOTIDE SEQUENCE</scope>
    <source>
        <strain evidence="2">Busselton2</strain>
    </source>
</reference>
<sequence length="113" mass="12796">MDKLEAVGFIGFIVYGFIIAAYFLLKYFRGEEKKKVHLVAGVILGVFWLVVWIMMLIPKTAKFSYVAGMLYAFAWLNFSIVLLVREKIPKKWIFVIVNVGVTTLSILGMVGAN</sequence>
<feature type="transmembrane region" description="Helical" evidence="1">
    <location>
        <begin position="63"/>
        <end position="85"/>
    </location>
</feature>
<comment type="caution">
    <text evidence="2">The sequence shown here is derived from an EMBL/GenBank/DDBJ whole genome shotgun (WGS) entry which is preliminary data.</text>
</comment>
<dbReference type="EMBL" id="JANTQA010000075">
    <property type="protein sequence ID" value="KAJ3424157.1"/>
    <property type="molecule type" value="Genomic_DNA"/>
</dbReference>
<evidence type="ECO:0000256" key="1">
    <source>
        <dbReference type="SAM" id="Phobius"/>
    </source>
</evidence>
<keyword evidence="1" id="KW-0812">Transmembrane</keyword>
<feature type="transmembrane region" description="Helical" evidence="1">
    <location>
        <begin position="6"/>
        <end position="25"/>
    </location>
</feature>
<feature type="transmembrane region" description="Helical" evidence="1">
    <location>
        <begin position="37"/>
        <end position="57"/>
    </location>
</feature>
<dbReference type="Proteomes" id="UP001146793">
    <property type="component" value="Unassembled WGS sequence"/>
</dbReference>
<accession>A0AAV7Y8H0</accession>
<organism evidence="2 3">
    <name type="scientific">Anaeramoeba flamelloides</name>
    <dbReference type="NCBI Taxonomy" id="1746091"/>
    <lineage>
        <taxon>Eukaryota</taxon>
        <taxon>Metamonada</taxon>
        <taxon>Anaeramoebidae</taxon>
        <taxon>Anaeramoeba</taxon>
    </lineage>
</organism>
<protein>
    <submittedName>
        <fullName evidence="2">Uncharacterized protein</fullName>
    </submittedName>
</protein>
<keyword evidence="1" id="KW-1133">Transmembrane helix</keyword>
<dbReference type="AlphaFoldDB" id="A0AAV7Y8H0"/>
<proteinExistence type="predicted"/>
<feature type="transmembrane region" description="Helical" evidence="1">
    <location>
        <begin position="92"/>
        <end position="112"/>
    </location>
</feature>
<evidence type="ECO:0000313" key="2">
    <source>
        <dbReference type="EMBL" id="KAJ3424157.1"/>
    </source>
</evidence>
<evidence type="ECO:0000313" key="3">
    <source>
        <dbReference type="Proteomes" id="UP001146793"/>
    </source>
</evidence>
<name>A0AAV7Y8H0_9EUKA</name>
<keyword evidence="1" id="KW-0472">Membrane</keyword>
<gene>
    <name evidence="2" type="ORF">M0812_29790</name>
</gene>